<protein>
    <recommendedName>
        <fullName evidence="13">Disease resistance protein RGA3</fullName>
    </recommendedName>
</protein>
<evidence type="ECO:0000256" key="2">
    <source>
        <dbReference type="ARBA" id="ARBA00022614"/>
    </source>
</evidence>
<sequence length="1090" mass="124261">MAAILDVFVSKCLEKIVDCIEEKAAVVLGVKEELVRLQGRLERIQKVLQDAERRRLEDAAISHWVNELKDVVYDADDIIDLCRIHGAGLLMEDGDDEGVNPPGSPFRPRLCRCFSDLFSCFAGIPFSYKIGTRIKNLNRRLQEIAEDKSNFGLEHTSSRTDQITTVDKRQTSSMVDVDVVVGREIEDATNKLVNLILGGDLESNCCVFAVTGMGGVGKTTLAQKIFNHQWIRAEFQKKVWVCVSHTYSETDLLQQVIRAAGGTYGDGRTKAELQPILGSVVMGRSFFLVLDDVWRADVWIDLLRTPLRSAGSAMGRILITTRDENVAKQVGSVHIHQVTQLPVETGWEMLYRRLLVMGKEEEIRSLKEIGTQIVKKCSGLPLAIKSIAGVLARKDLSETEWVKVLKNEAWSMAKLPDELRGALYLSYDDLPSPLKQCFLYCSLWPEDWTLHRDDLIRMWIAEGFIQEQGDDSLMEDTAREYYKELIRMNLLQADPLDYGFHKCKMHDLLRSLALFLSKDEILHGDTSARIHIRRVSIMHPAQFGARILDATVANGRLRTLLCSREVSSFNKIKFEQLACLRVLQINDADFGGVADGLGELVHLRYLDFDRTDLKELPESIWRLTNLQFLNLCGCRFLKALPRTITKLRRLRRLGLEGTCLDYIPKGIRRLAELNDLSGFVVGDNNCMNSVRSRGFCCTLEELSSLAKLRVLRLYRLERAQAGDFEVRKLTHLKELRLFFTLSADYETDELLCTEENIKQVELLLEDMHPPQSLELLHIVNYFGSDFPSWLMSPSLGRYLPNLTYLYLEENISCNQVPSLGLLPNLRILSIYGASSIESIGPQFFGSDLEKGMHVRTRTRTAFPKLELLKFRFMPKLEEWISSMEEQDVGEKLLLWPCLVELVLEECPSLKALPDGLQFAPLNSLSIVRSHEIKEVCRLPLLSSRLMLRRNLSLERVSNLPELRVLEISECPSLRQVEDMKSLLQLDLDDGSMESLPEWLPRLLQQRREVAERDALGCGGNVDDLLVQLWCNEGMLQRCLHGGADWHVIEQIPRFNAFALGEDGYYLRYTKTPFSYETNFENDLRAFGKKI</sequence>
<dbReference type="Proteomes" id="UP000636800">
    <property type="component" value="Chromosome 6"/>
</dbReference>
<evidence type="ECO:0000259" key="9">
    <source>
        <dbReference type="Pfam" id="PF23559"/>
    </source>
</evidence>
<dbReference type="OrthoDB" id="9989112at2759"/>
<dbReference type="Gene3D" id="3.80.10.10">
    <property type="entry name" value="Ribonuclease Inhibitor"/>
    <property type="match status" value="1"/>
</dbReference>
<proteinExistence type="inferred from homology"/>
<evidence type="ECO:0000256" key="3">
    <source>
        <dbReference type="ARBA" id="ARBA00022737"/>
    </source>
</evidence>
<evidence type="ECO:0000259" key="8">
    <source>
        <dbReference type="Pfam" id="PF18052"/>
    </source>
</evidence>
<organism evidence="11 12">
    <name type="scientific">Vanilla planifolia</name>
    <name type="common">Vanilla</name>
    <dbReference type="NCBI Taxonomy" id="51239"/>
    <lineage>
        <taxon>Eukaryota</taxon>
        <taxon>Viridiplantae</taxon>
        <taxon>Streptophyta</taxon>
        <taxon>Embryophyta</taxon>
        <taxon>Tracheophyta</taxon>
        <taxon>Spermatophyta</taxon>
        <taxon>Magnoliopsida</taxon>
        <taxon>Liliopsida</taxon>
        <taxon>Asparagales</taxon>
        <taxon>Orchidaceae</taxon>
        <taxon>Vanilloideae</taxon>
        <taxon>Vanilleae</taxon>
        <taxon>Vanilla</taxon>
    </lineage>
</organism>
<dbReference type="FunFam" id="1.10.10.10:FF:000322">
    <property type="entry name" value="Probable disease resistance protein At1g63360"/>
    <property type="match status" value="1"/>
</dbReference>
<evidence type="ECO:0000259" key="10">
    <source>
        <dbReference type="Pfam" id="PF23598"/>
    </source>
</evidence>
<dbReference type="GO" id="GO:0002758">
    <property type="term" value="P:innate immune response-activating signaling pathway"/>
    <property type="evidence" value="ECO:0007669"/>
    <property type="project" value="UniProtKB-ARBA"/>
</dbReference>
<dbReference type="InterPro" id="IPR055414">
    <property type="entry name" value="LRR_R13L4/SHOC2-like"/>
</dbReference>
<feature type="domain" description="Disease resistance N-terminal" evidence="8">
    <location>
        <begin position="8"/>
        <end position="86"/>
    </location>
</feature>
<dbReference type="InterPro" id="IPR058922">
    <property type="entry name" value="WHD_DRP"/>
</dbReference>
<keyword evidence="6" id="KW-0067">ATP-binding</keyword>
<reference evidence="11 12" key="1">
    <citation type="journal article" date="2020" name="Nat. Food">
        <title>A phased Vanilla planifolia genome enables genetic improvement of flavour and production.</title>
        <authorList>
            <person name="Hasing T."/>
            <person name="Tang H."/>
            <person name="Brym M."/>
            <person name="Khazi F."/>
            <person name="Huang T."/>
            <person name="Chambers A.H."/>
        </authorList>
    </citation>
    <scope>NUCLEOTIDE SEQUENCE [LARGE SCALE GENOMIC DNA]</scope>
    <source>
        <tissue evidence="11">Leaf</tissue>
    </source>
</reference>
<dbReference type="Gene3D" id="3.40.50.300">
    <property type="entry name" value="P-loop containing nucleotide triphosphate hydrolases"/>
    <property type="match status" value="1"/>
</dbReference>
<dbReference type="PRINTS" id="PR00364">
    <property type="entry name" value="DISEASERSIST"/>
</dbReference>
<dbReference type="InterPro" id="IPR027417">
    <property type="entry name" value="P-loop_NTPase"/>
</dbReference>
<evidence type="ECO:0000313" key="12">
    <source>
        <dbReference type="Proteomes" id="UP000636800"/>
    </source>
</evidence>
<dbReference type="Gene3D" id="1.10.10.10">
    <property type="entry name" value="Winged helix-like DNA-binding domain superfamily/Winged helix DNA-binding domain"/>
    <property type="match status" value="1"/>
</dbReference>
<dbReference type="Pfam" id="PF23598">
    <property type="entry name" value="LRR_14"/>
    <property type="match status" value="1"/>
</dbReference>
<dbReference type="GO" id="GO:0043531">
    <property type="term" value="F:ADP binding"/>
    <property type="evidence" value="ECO:0007669"/>
    <property type="project" value="InterPro"/>
</dbReference>
<dbReference type="Pfam" id="PF18052">
    <property type="entry name" value="Rx_N"/>
    <property type="match status" value="1"/>
</dbReference>
<feature type="domain" description="Disease resistance protein winged helix" evidence="9">
    <location>
        <begin position="443"/>
        <end position="513"/>
    </location>
</feature>
<dbReference type="InterPro" id="IPR002182">
    <property type="entry name" value="NB-ARC"/>
</dbReference>
<dbReference type="GO" id="GO:0042742">
    <property type="term" value="P:defense response to bacterium"/>
    <property type="evidence" value="ECO:0007669"/>
    <property type="project" value="UniProtKB-ARBA"/>
</dbReference>
<evidence type="ECO:0000313" key="11">
    <source>
        <dbReference type="EMBL" id="KAG0477390.1"/>
    </source>
</evidence>
<dbReference type="GO" id="GO:0009626">
    <property type="term" value="P:plant-type hypersensitive response"/>
    <property type="evidence" value="ECO:0007669"/>
    <property type="project" value="UniProtKB-ARBA"/>
</dbReference>
<evidence type="ECO:0000256" key="1">
    <source>
        <dbReference type="ARBA" id="ARBA00008894"/>
    </source>
</evidence>
<feature type="domain" description="NB-ARC" evidence="7">
    <location>
        <begin position="189"/>
        <end position="351"/>
    </location>
</feature>
<evidence type="ECO:0000256" key="4">
    <source>
        <dbReference type="ARBA" id="ARBA00022741"/>
    </source>
</evidence>
<keyword evidence="5" id="KW-0611">Plant defense</keyword>
<comment type="caution">
    <text evidence="11">The sequence shown here is derived from an EMBL/GenBank/DDBJ whole genome shotgun (WGS) entry which is preliminary data.</text>
</comment>
<comment type="similarity">
    <text evidence="1">Belongs to the disease resistance NB-LRR family.</text>
</comment>
<dbReference type="CDD" id="cd14798">
    <property type="entry name" value="RX-CC_like"/>
    <property type="match status" value="1"/>
</dbReference>
<dbReference type="Gene3D" id="1.20.5.4130">
    <property type="match status" value="1"/>
</dbReference>
<dbReference type="EMBL" id="JADCNL010000006">
    <property type="protein sequence ID" value="KAG0477390.1"/>
    <property type="molecule type" value="Genomic_DNA"/>
</dbReference>
<evidence type="ECO:0008006" key="13">
    <source>
        <dbReference type="Google" id="ProtNLM"/>
    </source>
</evidence>
<dbReference type="AlphaFoldDB" id="A0A835QWA4"/>
<dbReference type="SUPFAM" id="SSF52540">
    <property type="entry name" value="P-loop containing nucleoside triphosphate hydrolases"/>
    <property type="match status" value="1"/>
</dbReference>
<keyword evidence="3" id="KW-0677">Repeat</keyword>
<gene>
    <name evidence="11" type="ORF">HPP92_014231</name>
</gene>
<evidence type="ECO:0000256" key="5">
    <source>
        <dbReference type="ARBA" id="ARBA00022821"/>
    </source>
</evidence>
<dbReference type="PANTHER" id="PTHR36766:SF70">
    <property type="entry name" value="DISEASE RESISTANCE PROTEIN RGA4"/>
    <property type="match status" value="1"/>
</dbReference>
<keyword evidence="4" id="KW-0547">Nucleotide-binding</keyword>
<dbReference type="InterPro" id="IPR036388">
    <property type="entry name" value="WH-like_DNA-bd_sf"/>
</dbReference>
<name>A0A835QWA4_VANPL</name>
<accession>A0A835QWA4</accession>
<dbReference type="PANTHER" id="PTHR36766">
    <property type="entry name" value="PLANT BROAD-SPECTRUM MILDEW RESISTANCE PROTEIN RPW8"/>
    <property type="match status" value="1"/>
</dbReference>
<feature type="domain" description="Disease resistance R13L4/SHOC-2-like LRR" evidence="10">
    <location>
        <begin position="572"/>
        <end position="878"/>
    </location>
</feature>
<dbReference type="InterPro" id="IPR032675">
    <property type="entry name" value="LRR_dom_sf"/>
</dbReference>
<dbReference type="InterPro" id="IPR038005">
    <property type="entry name" value="RX-like_CC"/>
</dbReference>
<dbReference type="Pfam" id="PF00931">
    <property type="entry name" value="NB-ARC"/>
    <property type="match status" value="1"/>
</dbReference>
<evidence type="ECO:0000259" key="7">
    <source>
        <dbReference type="Pfam" id="PF00931"/>
    </source>
</evidence>
<dbReference type="InterPro" id="IPR041118">
    <property type="entry name" value="Rx_N"/>
</dbReference>
<dbReference type="SUPFAM" id="SSF52058">
    <property type="entry name" value="L domain-like"/>
    <property type="match status" value="1"/>
</dbReference>
<keyword evidence="2" id="KW-0433">Leucine-rich repeat</keyword>
<evidence type="ECO:0000256" key="6">
    <source>
        <dbReference type="ARBA" id="ARBA00022840"/>
    </source>
</evidence>
<keyword evidence="12" id="KW-1185">Reference proteome</keyword>
<dbReference type="GO" id="GO:0005524">
    <property type="term" value="F:ATP binding"/>
    <property type="evidence" value="ECO:0007669"/>
    <property type="project" value="UniProtKB-KW"/>
</dbReference>
<dbReference type="Pfam" id="PF23559">
    <property type="entry name" value="WHD_DRP"/>
    <property type="match status" value="1"/>
</dbReference>